<dbReference type="InterPro" id="IPR008928">
    <property type="entry name" value="6-hairpin_glycosidase_sf"/>
</dbReference>
<dbReference type="SUPFAM" id="SSF56784">
    <property type="entry name" value="HAD-like"/>
    <property type="match status" value="1"/>
</dbReference>
<name>A0ABU7KA09_9ACTN</name>
<accession>A0ABU7KA09</accession>
<dbReference type="InterPro" id="IPR011613">
    <property type="entry name" value="GH15-like"/>
</dbReference>
<dbReference type="Pfam" id="PF19291">
    <property type="entry name" value="TREH_N"/>
    <property type="match status" value="1"/>
</dbReference>
<dbReference type="Pfam" id="PF00723">
    <property type="entry name" value="Glyco_hydro_15"/>
    <property type="match status" value="1"/>
</dbReference>
<evidence type="ECO:0000313" key="5">
    <source>
        <dbReference type="Proteomes" id="UP001356095"/>
    </source>
</evidence>
<dbReference type="Gene3D" id="3.40.50.1000">
    <property type="entry name" value="HAD superfamily/HAD-like"/>
    <property type="match status" value="1"/>
</dbReference>
<evidence type="ECO:0000256" key="1">
    <source>
        <dbReference type="SAM" id="MobiDB-lite"/>
    </source>
</evidence>
<dbReference type="Proteomes" id="UP001356095">
    <property type="component" value="Unassembled WGS sequence"/>
</dbReference>
<keyword evidence="5" id="KW-1185">Reference proteome</keyword>
<dbReference type="SUPFAM" id="SSF48208">
    <property type="entry name" value="Six-hairpin glycosidases"/>
    <property type="match status" value="1"/>
</dbReference>
<dbReference type="Gene3D" id="1.50.10.10">
    <property type="match status" value="1"/>
</dbReference>
<evidence type="ECO:0000313" key="4">
    <source>
        <dbReference type="EMBL" id="MEE2039083.1"/>
    </source>
</evidence>
<protein>
    <submittedName>
        <fullName evidence="4">DUF5911 domain-containing protein</fullName>
    </submittedName>
</protein>
<dbReference type="InterPro" id="IPR036412">
    <property type="entry name" value="HAD-like_sf"/>
</dbReference>
<reference evidence="4 5" key="1">
    <citation type="submission" date="2023-08" db="EMBL/GenBank/DDBJ databases">
        <authorList>
            <person name="Girao M."/>
            <person name="Carvalho M.F."/>
        </authorList>
    </citation>
    <scope>NUCLEOTIDE SEQUENCE [LARGE SCALE GENOMIC DNA]</scope>
    <source>
        <strain evidence="4 5">CT-R113</strain>
    </source>
</reference>
<dbReference type="PANTHER" id="PTHR31616">
    <property type="entry name" value="TREHALASE"/>
    <property type="match status" value="1"/>
</dbReference>
<organism evidence="4 5">
    <name type="scientific">Nocardiopsis codii</name>
    <dbReference type="NCBI Taxonomy" id="3065942"/>
    <lineage>
        <taxon>Bacteria</taxon>
        <taxon>Bacillati</taxon>
        <taxon>Actinomycetota</taxon>
        <taxon>Actinomycetes</taxon>
        <taxon>Streptosporangiales</taxon>
        <taxon>Nocardiopsidaceae</taxon>
        <taxon>Nocardiopsis</taxon>
    </lineage>
</organism>
<comment type="caution">
    <text evidence="4">The sequence shown here is derived from an EMBL/GenBank/DDBJ whole genome shotgun (WGS) entry which is preliminary data.</text>
</comment>
<dbReference type="InterPro" id="IPR023214">
    <property type="entry name" value="HAD_sf"/>
</dbReference>
<proteinExistence type="predicted"/>
<feature type="domain" description="Trehalase-like N-terminal" evidence="3">
    <location>
        <begin position="206"/>
        <end position="416"/>
    </location>
</feature>
<evidence type="ECO:0000259" key="2">
    <source>
        <dbReference type="Pfam" id="PF00723"/>
    </source>
</evidence>
<evidence type="ECO:0000259" key="3">
    <source>
        <dbReference type="Pfam" id="PF19291"/>
    </source>
</evidence>
<dbReference type="EMBL" id="JAUZMY010000017">
    <property type="protein sequence ID" value="MEE2039083.1"/>
    <property type="molecule type" value="Genomic_DNA"/>
</dbReference>
<dbReference type="InterPro" id="IPR045582">
    <property type="entry name" value="Trehalase-like_N"/>
</dbReference>
<feature type="domain" description="GH15-like" evidence="2">
    <location>
        <begin position="431"/>
        <end position="790"/>
    </location>
</feature>
<gene>
    <name evidence="4" type="ORF">Q8791_17865</name>
</gene>
<dbReference type="InterPro" id="IPR012341">
    <property type="entry name" value="6hp_glycosidase-like_sf"/>
</dbReference>
<dbReference type="RefSeq" id="WP_330092860.1">
    <property type="nucleotide sequence ID" value="NZ_JAUZMY010000017.1"/>
</dbReference>
<sequence length="796" mass="85946">MTLTQEVGTTPETPEEGTVPEGLSVDVRQRVSALARTSRLLVACDYDGALAPFDPADDAGAARRRPVPEAVRALRDLADLPGTVCAVISARPLRDLAALSRLPAEIRLVGAYGTEFDTDLTIEPDSVETGPDAPPADKAAALALLREQVEATATLYIGGGEGEEPVFVQLTGADAGVRVGAEPTVASHRVADTPAAANLLSALTTERRSWVFGERPTPIERMSMLSNQGSVALVGPDARLLWFCHPEPDSNALFAEVLGGRSAGVFAIAPAHGGRPLGQRYLPGTMTVRTRWSRMDVTDYLAHGTPQGRTDLVRVISGVTPATVEFAPRPDFGRAPVSLTVQENGLLVEGADFPMVLYSPGVEWEIDHDGAGDVARAVVHPRSEQPVVLELRCGTDSLVPATLPESERQRTSGEHWSAWLDGLTLPETARQLSARSALTLRGLCTPSGGVMAAATTSLPEEIGGVRNWDYRYCWLRDGALTVQALVTLGSTAEAEGFLDWVHGVVDSLPSPELLAPLYSLRGTALGPEEVIESLSGYAGSRPVRIGNLADRQVQLDVFGPVVELISRLSSVRGTLADRDWNLVRAMAEAVARRWFEPDHGIWEERDEPRQRVYSKVMCWVTLDRAVTLAQTYGREADPSWRGLRDEIAAEVLDKGWNDEAQAFTTAYDGTDLDAASLHIGLSGLIDPADERFQATVTAVEAELRSGPTVYRYHREDGLPGGEGGFHLCTTWLIEAYLLTGRRAEAEELFKHLVDCAGPTGLIPEEFDPVTERALGNHPQAYSHLGLIRCAQLLDRL</sequence>
<feature type="region of interest" description="Disordered" evidence="1">
    <location>
        <begin position="1"/>
        <end position="21"/>
    </location>
</feature>
<dbReference type="PANTHER" id="PTHR31616:SF0">
    <property type="entry name" value="GLUCAN 1,4-ALPHA-GLUCOSIDASE"/>
    <property type="match status" value="1"/>
</dbReference>